<dbReference type="GO" id="GO:0005886">
    <property type="term" value="C:plasma membrane"/>
    <property type="evidence" value="ECO:0007669"/>
    <property type="project" value="UniProtKB-SubCell"/>
</dbReference>
<dbReference type="PANTHER" id="PTHR42718:SF39">
    <property type="entry name" value="ACTINORHODIN TRANSPORTER-RELATED"/>
    <property type="match status" value="1"/>
</dbReference>
<dbReference type="SUPFAM" id="SSF103473">
    <property type="entry name" value="MFS general substrate transporter"/>
    <property type="match status" value="2"/>
</dbReference>
<evidence type="ECO:0000313" key="9">
    <source>
        <dbReference type="EMBL" id="QOL82789.1"/>
    </source>
</evidence>
<gene>
    <name evidence="9" type="ORF">F3W81_19335</name>
</gene>
<evidence type="ECO:0000256" key="7">
    <source>
        <dbReference type="SAM" id="Phobius"/>
    </source>
</evidence>
<evidence type="ECO:0000256" key="1">
    <source>
        <dbReference type="ARBA" id="ARBA00004651"/>
    </source>
</evidence>
<dbReference type="PROSITE" id="PS50850">
    <property type="entry name" value="MFS"/>
    <property type="match status" value="1"/>
</dbReference>
<accession>A0A7L9WR79</accession>
<sequence>MSSDLLLTSASPPRARAQIALLLGGFITIFDLFVVNVAIPAIRTDLNASLSDIAFVVAGYELSFGVLLIAGSRLGDRYGRRKVFMLGMLGFTLASILCGLATSASMLILARLVQGAAAGMLFPQVYTMLRVLYDENGRRRAFGFLGMTLGFAAIAGQVLGGWIVTADFAGLGWRSVFLINLPVGVIGLACAATIVETFSEDGSRIDKLGTLLASGTLLLVLFPLLEGAKFGWPLWIWACFMAAILLAVLFVAWERKLRESGGAPAVDLELFSNPAFSAGSLVVLLVYSTSTSFFLCFALLVQTGFGLSAFDAGTLFAPASVAFVAASLIAPRLVAKFGDRLLAVGALIYALGTGWVIAIAVSLTSADEAHRLLPALILFGFGQGLSMTPLLNFVSGLVPARQAGMAGGIISTMQQIGGAFGVALVSILFGELLGGGEALAYTAAFAGALAYNIVALVIVAGVLISLARRAN</sequence>
<feature type="transmembrane region" description="Helical" evidence="7">
    <location>
        <begin position="141"/>
        <end position="164"/>
    </location>
</feature>
<dbReference type="Proteomes" id="UP000594118">
    <property type="component" value="Chromosome"/>
</dbReference>
<name>A0A7L9WR79_9RHOB</name>
<dbReference type="AlphaFoldDB" id="A0A7L9WR79"/>
<keyword evidence="10" id="KW-1185">Reference proteome</keyword>
<dbReference type="Gene3D" id="1.20.1720.10">
    <property type="entry name" value="Multidrug resistance protein D"/>
    <property type="match status" value="1"/>
</dbReference>
<dbReference type="CDD" id="cd17321">
    <property type="entry name" value="MFS_MMR_MDR_like"/>
    <property type="match status" value="1"/>
</dbReference>
<dbReference type="PRINTS" id="PR01036">
    <property type="entry name" value="TCRTETB"/>
</dbReference>
<comment type="subcellular location">
    <subcellularLocation>
        <location evidence="1">Cell membrane</location>
        <topology evidence="1">Multi-pass membrane protein</topology>
    </subcellularLocation>
</comment>
<dbReference type="KEGG" id="pshq:F3W81_19335"/>
<proteinExistence type="predicted"/>
<feature type="transmembrane region" description="Helical" evidence="7">
    <location>
        <begin position="274"/>
        <end position="301"/>
    </location>
</feature>
<keyword evidence="6 7" id="KW-0472">Membrane</keyword>
<feature type="transmembrane region" description="Helical" evidence="7">
    <location>
        <begin position="441"/>
        <end position="467"/>
    </location>
</feature>
<feature type="transmembrane region" description="Helical" evidence="7">
    <location>
        <begin position="20"/>
        <end position="41"/>
    </location>
</feature>
<feature type="transmembrane region" description="Helical" evidence="7">
    <location>
        <begin position="83"/>
        <end position="102"/>
    </location>
</feature>
<dbReference type="Gene3D" id="1.20.1250.20">
    <property type="entry name" value="MFS general substrate transporter like domains"/>
    <property type="match status" value="1"/>
</dbReference>
<dbReference type="NCBIfam" id="TIGR00711">
    <property type="entry name" value="efflux_EmrB"/>
    <property type="match status" value="1"/>
</dbReference>
<feature type="transmembrane region" description="Helical" evidence="7">
    <location>
        <begin position="406"/>
        <end position="429"/>
    </location>
</feature>
<feature type="transmembrane region" description="Helical" evidence="7">
    <location>
        <begin position="108"/>
        <end position="129"/>
    </location>
</feature>
<evidence type="ECO:0000256" key="3">
    <source>
        <dbReference type="ARBA" id="ARBA00022475"/>
    </source>
</evidence>
<dbReference type="InterPro" id="IPR004638">
    <property type="entry name" value="EmrB-like"/>
</dbReference>
<dbReference type="InterPro" id="IPR036259">
    <property type="entry name" value="MFS_trans_sf"/>
</dbReference>
<dbReference type="PANTHER" id="PTHR42718">
    <property type="entry name" value="MAJOR FACILITATOR SUPERFAMILY MULTIDRUG TRANSPORTER MFSC"/>
    <property type="match status" value="1"/>
</dbReference>
<feature type="transmembrane region" description="Helical" evidence="7">
    <location>
        <begin position="53"/>
        <end position="71"/>
    </location>
</feature>
<dbReference type="GO" id="GO:0022857">
    <property type="term" value="F:transmembrane transporter activity"/>
    <property type="evidence" value="ECO:0007669"/>
    <property type="project" value="InterPro"/>
</dbReference>
<evidence type="ECO:0000256" key="2">
    <source>
        <dbReference type="ARBA" id="ARBA00022448"/>
    </source>
</evidence>
<feature type="transmembrane region" description="Helical" evidence="7">
    <location>
        <begin position="341"/>
        <end position="366"/>
    </location>
</feature>
<keyword evidence="4 7" id="KW-0812">Transmembrane</keyword>
<evidence type="ECO:0000313" key="10">
    <source>
        <dbReference type="Proteomes" id="UP000594118"/>
    </source>
</evidence>
<organism evidence="9 10">
    <name type="scientific">Pseudooceanicola spongiae</name>
    <dbReference type="NCBI Taxonomy" id="2613965"/>
    <lineage>
        <taxon>Bacteria</taxon>
        <taxon>Pseudomonadati</taxon>
        <taxon>Pseudomonadota</taxon>
        <taxon>Alphaproteobacteria</taxon>
        <taxon>Rhodobacterales</taxon>
        <taxon>Paracoccaceae</taxon>
        <taxon>Pseudooceanicola</taxon>
    </lineage>
</organism>
<feature type="transmembrane region" description="Helical" evidence="7">
    <location>
        <begin position="176"/>
        <end position="196"/>
    </location>
</feature>
<keyword evidence="2" id="KW-0813">Transport</keyword>
<dbReference type="EMBL" id="CP045201">
    <property type="protein sequence ID" value="QOL82789.1"/>
    <property type="molecule type" value="Genomic_DNA"/>
</dbReference>
<feature type="domain" description="Major facilitator superfamily (MFS) profile" evidence="8">
    <location>
        <begin position="17"/>
        <end position="471"/>
    </location>
</feature>
<dbReference type="RefSeq" id="WP_193081129.1">
    <property type="nucleotide sequence ID" value="NZ_CP045201.1"/>
</dbReference>
<dbReference type="Pfam" id="PF07690">
    <property type="entry name" value="MFS_1"/>
    <property type="match status" value="1"/>
</dbReference>
<evidence type="ECO:0000256" key="6">
    <source>
        <dbReference type="ARBA" id="ARBA00023136"/>
    </source>
</evidence>
<keyword evidence="5 7" id="KW-1133">Transmembrane helix</keyword>
<feature type="transmembrane region" description="Helical" evidence="7">
    <location>
        <begin position="372"/>
        <end position="394"/>
    </location>
</feature>
<keyword evidence="3" id="KW-1003">Cell membrane</keyword>
<feature type="transmembrane region" description="Helical" evidence="7">
    <location>
        <begin position="208"/>
        <end position="228"/>
    </location>
</feature>
<dbReference type="InterPro" id="IPR011701">
    <property type="entry name" value="MFS"/>
</dbReference>
<dbReference type="InterPro" id="IPR020846">
    <property type="entry name" value="MFS_dom"/>
</dbReference>
<evidence type="ECO:0000256" key="5">
    <source>
        <dbReference type="ARBA" id="ARBA00022989"/>
    </source>
</evidence>
<evidence type="ECO:0000259" key="8">
    <source>
        <dbReference type="PROSITE" id="PS50850"/>
    </source>
</evidence>
<feature type="transmembrane region" description="Helical" evidence="7">
    <location>
        <begin position="234"/>
        <end position="253"/>
    </location>
</feature>
<protein>
    <submittedName>
        <fullName evidence="9">DHA2 family efflux MFS transporter permease subunit</fullName>
    </submittedName>
</protein>
<evidence type="ECO:0000256" key="4">
    <source>
        <dbReference type="ARBA" id="ARBA00022692"/>
    </source>
</evidence>
<feature type="transmembrane region" description="Helical" evidence="7">
    <location>
        <begin position="307"/>
        <end position="329"/>
    </location>
</feature>
<reference evidence="9 10" key="1">
    <citation type="submission" date="2019-10" db="EMBL/GenBank/DDBJ databases">
        <title>Pseudopuniceibacterium sp. HQ09 islated from Antarctica.</title>
        <authorList>
            <person name="Liao L."/>
            <person name="Su S."/>
            <person name="Chen B."/>
            <person name="Yu Y."/>
        </authorList>
    </citation>
    <scope>NUCLEOTIDE SEQUENCE [LARGE SCALE GENOMIC DNA]</scope>
    <source>
        <strain evidence="9 10">HQ09</strain>
    </source>
</reference>